<dbReference type="OrthoDB" id="134933at2"/>
<name>A0A1H9WKU8_9PSEU</name>
<evidence type="ECO:0000313" key="2">
    <source>
        <dbReference type="Proteomes" id="UP000199352"/>
    </source>
</evidence>
<protein>
    <submittedName>
        <fullName evidence="1">Uncharacterized protein</fullName>
    </submittedName>
</protein>
<dbReference type="AlphaFoldDB" id="A0A1H9WKU8"/>
<gene>
    <name evidence="1" type="ORF">SAMN05216188_13616</name>
</gene>
<keyword evidence="2" id="KW-1185">Reference proteome</keyword>
<dbReference type="RefSeq" id="WP_089961987.1">
    <property type="nucleotide sequence ID" value="NZ_FOFR01000036.1"/>
</dbReference>
<dbReference type="STRING" id="402600.SAMN05216188_13616"/>
<accession>A0A1H9WKU8</accession>
<dbReference type="EMBL" id="FOFR01000036">
    <property type="protein sequence ID" value="SES34485.1"/>
    <property type="molecule type" value="Genomic_DNA"/>
</dbReference>
<dbReference type="Proteomes" id="UP000199352">
    <property type="component" value="Unassembled WGS sequence"/>
</dbReference>
<evidence type="ECO:0000313" key="1">
    <source>
        <dbReference type="EMBL" id="SES34485.1"/>
    </source>
</evidence>
<reference evidence="2" key="1">
    <citation type="submission" date="2016-10" db="EMBL/GenBank/DDBJ databases">
        <authorList>
            <person name="Varghese N."/>
            <person name="Submissions S."/>
        </authorList>
    </citation>
    <scope>NUCLEOTIDE SEQUENCE [LARGE SCALE GENOMIC DNA]</scope>
    <source>
        <strain evidence="2">CGMCC 4.3525</strain>
    </source>
</reference>
<sequence length="154" mass="17325">MQSLRWLNYLVYRVVKLPVVILVTRTPWILATDPLLIAELEIYSERMKLAFFTSSDVPQLTERMLGRTPDEKFTQAFVDATGGCPTVTRHILGVMRERSVPPEADVANDPLRPGCEKLGQSLLARLNRVPLESHRCSSRSVPVLVDHPTEYPGA</sequence>
<organism evidence="1 2">
    <name type="scientific">Lentzea xinjiangensis</name>
    <dbReference type="NCBI Taxonomy" id="402600"/>
    <lineage>
        <taxon>Bacteria</taxon>
        <taxon>Bacillati</taxon>
        <taxon>Actinomycetota</taxon>
        <taxon>Actinomycetes</taxon>
        <taxon>Pseudonocardiales</taxon>
        <taxon>Pseudonocardiaceae</taxon>
        <taxon>Lentzea</taxon>
    </lineage>
</organism>
<proteinExistence type="predicted"/>